<reference evidence="1 2" key="1">
    <citation type="submission" date="2023-05" db="EMBL/GenBank/DDBJ databases">
        <title>B98-5 Cell Line De Novo Hybrid Assembly: An Optical Mapping Approach.</title>
        <authorList>
            <person name="Kananen K."/>
            <person name="Auerbach J.A."/>
            <person name="Kautto E."/>
            <person name="Blachly J.S."/>
        </authorList>
    </citation>
    <scope>NUCLEOTIDE SEQUENCE [LARGE SCALE GENOMIC DNA]</scope>
    <source>
        <strain evidence="1">B95-8</strain>
        <tissue evidence="1">Cell line</tissue>
    </source>
</reference>
<protein>
    <submittedName>
        <fullName evidence="1">Uncharacterized protein</fullName>
    </submittedName>
</protein>
<keyword evidence="2" id="KW-1185">Reference proteome</keyword>
<proteinExistence type="predicted"/>
<name>A0ABQ9VGA2_SAGOE</name>
<dbReference type="EMBL" id="JASSZA010000006">
    <property type="protein sequence ID" value="KAK2108201.1"/>
    <property type="molecule type" value="Genomic_DNA"/>
</dbReference>
<sequence>MKRECSDHTAFKKCFNRKCTWNVVECMSVSSRLNRVCCEDNLPAASVRFSLPQHHCTQRMTSCPVARPPQDFAGVCANGDSWVLKTHFAKCRNSRPFKHSHRDVWEPSVAQAWLLRVPAGTSALLCSIEITDRKT</sequence>
<gene>
    <name evidence="1" type="ORF">P7K49_013366</name>
</gene>
<evidence type="ECO:0000313" key="2">
    <source>
        <dbReference type="Proteomes" id="UP001266305"/>
    </source>
</evidence>
<organism evidence="1 2">
    <name type="scientific">Saguinus oedipus</name>
    <name type="common">Cotton-top tamarin</name>
    <name type="synonym">Oedipomidas oedipus</name>
    <dbReference type="NCBI Taxonomy" id="9490"/>
    <lineage>
        <taxon>Eukaryota</taxon>
        <taxon>Metazoa</taxon>
        <taxon>Chordata</taxon>
        <taxon>Craniata</taxon>
        <taxon>Vertebrata</taxon>
        <taxon>Euteleostomi</taxon>
        <taxon>Mammalia</taxon>
        <taxon>Eutheria</taxon>
        <taxon>Euarchontoglires</taxon>
        <taxon>Primates</taxon>
        <taxon>Haplorrhini</taxon>
        <taxon>Platyrrhini</taxon>
        <taxon>Cebidae</taxon>
        <taxon>Callitrichinae</taxon>
        <taxon>Saguinus</taxon>
    </lineage>
</organism>
<dbReference type="Proteomes" id="UP001266305">
    <property type="component" value="Unassembled WGS sequence"/>
</dbReference>
<comment type="caution">
    <text evidence="1">The sequence shown here is derived from an EMBL/GenBank/DDBJ whole genome shotgun (WGS) entry which is preliminary data.</text>
</comment>
<accession>A0ABQ9VGA2</accession>
<evidence type="ECO:0000313" key="1">
    <source>
        <dbReference type="EMBL" id="KAK2108201.1"/>
    </source>
</evidence>